<comment type="caution">
    <text evidence="1">The sequence shown here is derived from an EMBL/GenBank/DDBJ whole genome shotgun (WGS) entry which is preliminary data.</text>
</comment>
<gene>
    <name evidence="1" type="ORF">LCGC14_1037180</name>
</gene>
<name>A0A0F9NEF6_9ZZZZ</name>
<protein>
    <submittedName>
        <fullName evidence="1">Uncharacterized protein</fullName>
    </submittedName>
</protein>
<sequence length="56" mass="6377">MKLGRKYYHRLLGEKMEFTEACQAMGDTGDPTSVYMETADGDIKEYTLSLIDEVPQ</sequence>
<evidence type="ECO:0000313" key="1">
    <source>
        <dbReference type="EMBL" id="KKN10357.1"/>
    </source>
</evidence>
<dbReference type="EMBL" id="LAZR01004250">
    <property type="protein sequence ID" value="KKN10357.1"/>
    <property type="molecule type" value="Genomic_DNA"/>
</dbReference>
<organism evidence="1">
    <name type="scientific">marine sediment metagenome</name>
    <dbReference type="NCBI Taxonomy" id="412755"/>
    <lineage>
        <taxon>unclassified sequences</taxon>
        <taxon>metagenomes</taxon>
        <taxon>ecological metagenomes</taxon>
    </lineage>
</organism>
<accession>A0A0F9NEF6</accession>
<dbReference type="AlphaFoldDB" id="A0A0F9NEF6"/>
<reference evidence="1" key="1">
    <citation type="journal article" date="2015" name="Nature">
        <title>Complex archaea that bridge the gap between prokaryotes and eukaryotes.</title>
        <authorList>
            <person name="Spang A."/>
            <person name="Saw J.H."/>
            <person name="Jorgensen S.L."/>
            <person name="Zaremba-Niedzwiedzka K."/>
            <person name="Martijn J."/>
            <person name="Lind A.E."/>
            <person name="van Eijk R."/>
            <person name="Schleper C."/>
            <person name="Guy L."/>
            <person name="Ettema T.J."/>
        </authorList>
    </citation>
    <scope>NUCLEOTIDE SEQUENCE</scope>
</reference>
<proteinExistence type="predicted"/>